<dbReference type="PROSITE" id="PS00648">
    <property type="entry name" value="RIBONUCLEASE_P"/>
    <property type="match status" value="1"/>
</dbReference>
<accession>A0ABM7YFZ5</accession>
<keyword evidence="6 7" id="KW-0694">RNA-binding</keyword>
<dbReference type="SUPFAM" id="SSF54211">
    <property type="entry name" value="Ribosomal protein S5 domain 2-like"/>
    <property type="match status" value="1"/>
</dbReference>
<evidence type="ECO:0000256" key="1">
    <source>
        <dbReference type="ARBA" id="ARBA00002663"/>
    </source>
</evidence>
<dbReference type="HAMAP" id="MF_00227">
    <property type="entry name" value="RNase_P"/>
    <property type="match status" value="1"/>
</dbReference>
<comment type="function">
    <text evidence="1 7">RNaseP catalyzes the removal of the 5'-leader sequence from pre-tRNA to produce the mature 5'-terminus. It can also cleave other RNA substrates such as 4.5S RNA. The protein component plays an auxiliary but essential role in vivo by binding to the 5'-leader sequence and broadening the substrate specificity of the ribozyme.</text>
</comment>
<dbReference type="EMBL" id="AP025730">
    <property type="protein sequence ID" value="BDI03181.1"/>
    <property type="molecule type" value="Genomic_DNA"/>
</dbReference>
<evidence type="ECO:0000256" key="2">
    <source>
        <dbReference type="ARBA" id="ARBA00022694"/>
    </source>
</evidence>
<dbReference type="InterPro" id="IPR020568">
    <property type="entry name" value="Ribosomal_Su5_D2-typ_SF"/>
</dbReference>
<keyword evidence="4 7" id="KW-0255">Endonuclease</keyword>
<dbReference type="InterPro" id="IPR014721">
    <property type="entry name" value="Ribsml_uS5_D2-typ_fold_subgr"/>
</dbReference>
<evidence type="ECO:0000256" key="6">
    <source>
        <dbReference type="ARBA" id="ARBA00022884"/>
    </source>
</evidence>
<proteinExistence type="inferred from homology"/>
<comment type="similarity">
    <text evidence="7">Belongs to the RnpA family.</text>
</comment>
<gene>
    <name evidence="7 8" type="primary">rnpA</name>
    <name evidence="8" type="ORF">CATMQ487_01510</name>
</gene>
<reference evidence="8" key="1">
    <citation type="submission" date="2022-04" db="EMBL/GenBank/DDBJ databases">
        <title>Whole genome sequence of Sphaerotilus sp. FB-5.</title>
        <authorList>
            <person name="Takeda M."/>
            <person name="Narihara S."/>
            <person name="Akimoto M."/>
            <person name="Akimoto R."/>
            <person name="Nishiyashiki S."/>
            <person name="Murakami T."/>
        </authorList>
    </citation>
    <scope>NUCLEOTIDE SEQUENCE</scope>
    <source>
        <strain evidence="8">FB-5</strain>
    </source>
</reference>
<evidence type="ECO:0000256" key="3">
    <source>
        <dbReference type="ARBA" id="ARBA00022722"/>
    </source>
</evidence>
<dbReference type="InterPro" id="IPR020539">
    <property type="entry name" value="RNase_P_CS"/>
</dbReference>
<dbReference type="EC" id="3.1.26.5" evidence="7"/>
<keyword evidence="2 7" id="KW-0819">tRNA processing</keyword>
<keyword evidence="5 7" id="KW-0378">Hydrolase</keyword>
<dbReference type="Proteomes" id="UP001057498">
    <property type="component" value="Chromosome"/>
</dbReference>
<evidence type="ECO:0000313" key="9">
    <source>
        <dbReference type="Proteomes" id="UP001057498"/>
    </source>
</evidence>
<protein>
    <recommendedName>
        <fullName evidence="7">Ribonuclease P protein component</fullName>
        <shortName evidence="7">RNase P protein</shortName>
        <shortName evidence="7">RNaseP protein</shortName>
        <ecNumber evidence="7">3.1.26.5</ecNumber>
    </recommendedName>
    <alternativeName>
        <fullName evidence="7">Protein C5</fullName>
    </alternativeName>
</protein>
<name>A0ABM7YFZ5_9BURK</name>
<comment type="catalytic activity">
    <reaction evidence="7">
        <text>Endonucleolytic cleavage of RNA, removing 5'-extranucleotides from tRNA precursor.</text>
        <dbReference type="EC" id="3.1.26.5"/>
    </reaction>
</comment>
<dbReference type="InterPro" id="IPR000100">
    <property type="entry name" value="RNase_P"/>
</dbReference>
<keyword evidence="3 7" id="KW-0540">Nuclease</keyword>
<evidence type="ECO:0000313" key="8">
    <source>
        <dbReference type="EMBL" id="BDI03181.1"/>
    </source>
</evidence>
<evidence type="ECO:0000256" key="4">
    <source>
        <dbReference type="ARBA" id="ARBA00022759"/>
    </source>
</evidence>
<sequence>MAQTLSALTASARFEAAMGQRPCARSTHFSVHYLPPAKLSTAATLDPSPPVDDSSGPASGNDILMLGMVVPKRHARRAVTRNLIKRQMRAHVRERLTELPCGEWVLRLRAGINRQAFTSAASEPLQQAVRSELDGLLRDAARRVRSGGPAASGKAAR</sequence>
<evidence type="ECO:0000256" key="7">
    <source>
        <dbReference type="HAMAP-Rule" id="MF_00227"/>
    </source>
</evidence>
<dbReference type="Gene3D" id="3.30.230.10">
    <property type="match status" value="1"/>
</dbReference>
<keyword evidence="9" id="KW-1185">Reference proteome</keyword>
<comment type="subunit">
    <text evidence="7">Consists of a catalytic RNA component (M1 or rnpB) and a protein subunit.</text>
</comment>
<dbReference type="RefSeq" id="WP_251971492.1">
    <property type="nucleotide sequence ID" value="NZ_AP025730.1"/>
</dbReference>
<organism evidence="8 9">
    <name type="scientific">Sphaerotilus microaerophilus</name>
    <dbReference type="NCBI Taxonomy" id="2914710"/>
    <lineage>
        <taxon>Bacteria</taxon>
        <taxon>Pseudomonadati</taxon>
        <taxon>Pseudomonadota</taxon>
        <taxon>Betaproteobacteria</taxon>
        <taxon>Burkholderiales</taxon>
        <taxon>Sphaerotilaceae</taxon>
        <taxon>Sphaerotilus</taxon>
    </lineage>
</organism>
<evidence type="ECO:0000256" key="5">
    <source>
        <dbReference type="ARBA" id="ARBA00022801"/>
    </source>
</evidence>
<dbReference type="Pfam" id="PF00825">
    <property type="entry name" value="Ribonuclease_P"/>
    <property type="match status" value="1"/>
</dbReference>